<evidence type="ECO:0000256" key="1">
    <source>
        <dbReference type="SAM" id="MobiDB-lite"/>
    </source>
</evidence>
<accession>K1Y4N2</accession>
<dbReference type="HOGENOM" id="CLU_1563179_0_0_1"/>
<evidence type="ECO:0000313" key="3">
    <source>
        <dbReference type="Proteomes" id="UP000006753"/>
    </source>
</evidence>
<organism evidence="2 3">
    <name type="scientific">Marssonina brunnea f. sp. multigermtubi (strain MB_m1)</name>
    <name type="common">Marssonina leaf spot fungus</name>
    <dbReference type="NCBI Taxonomy" id="1072389"/>
    <lineage>
        <taxon>Eukaryota</taxon>
        <taxon>Fungi</taxon>
        <taxon>Dikarya</taxon>
        <taxon>Ascomycota</taxon>
        <taxon>Pezizomycotina</taxon>
        <taxon>Leotiomycetes</taxon>
        <taxon>Helotiales</taxon>
        <taxon>Drepanopezizaceae</taxon>
        <taxon>Drepanopeziza</taxon>
    </lineage>
</organism>
<feature type="region of interest" description="Disordered" evidence="1">
    <location>
        <begin position="1"/>
        <end position="40"/>
    </location>
</feature>
<gene>
    <name evidence="2" type="ORF">MBM_02056</name>
</gene>
<keyword evidence="3" id="KW-1185">Reference proteome</keyword>
<reference evidence="2 3" key="1">
    <citation type="journal article" date="2012" name="BMC Genomics">
        <title>Sequencing the genome of Marssonina brunnea reveals fungus-poplar co-evolution.</title>
        <authorList>
            <person name="Zhu S."/>
            <person name="Cao Y.-Z."/>
            <person name="Jiang C."/>
            <person name="Tan B.-Y."/>
            <person name="Wang Z."/>
            <person name="Feng S."/>
            <person name="Zhang L."/>
            <person name="Su X.-H."/>
            <person name="Brejova B."/>
            <person name="Vinar T."/>
            <person name="Xu M."/>
            <person name="Wang M.-X."/>
            <person name="Zhang S.-G."/>
            <person name="Huang M.-R."/>
            <person name="Wu R."/>
            <person name="Zhou Y."/>
        </authorList>
    </citation>
    <scope>NUCLEOTIDE SEQUENCE [LARGE SCALE GENOMIC DNA]</scope>
    <source>
        <strain evidence="2 3">MB_m1</strain>
    </source>
</reference>
<proteinExistence type="predicted"/>
<feature type="compositionally biased region" description="Basic and acidic residues" evidence="1">
    <location>
        <begin position="1"/>
        <end position="25"/>
    </location>
</feature>
<evidence type="ECO:0000313" key="2">
    <source>
        <dbReference type="EMBL" id="EKD20104.1"/>
    </source>
</evidence>
<sequence>MLKDFEAEPETEREAQAMCLKHPEPRPPPSPPLDRHEDTSNIHLRLNSESRKHNRIKQGDKLQILAHCTHWLGSLSCRRRFLHLSKPLGLHQRPLAPSSLLSASRFRFRFRFRFCLTHESSKLIHFRAQPQPPLGYNTNFRAYLSLEIRPWIRRRPPLIFSDKYRPTDLPA</sequence>
<dbReference type="KEGG" id="mbe:MBM_02056"/>
<name>K1Y4N2_MARBU</name>
<dbReference type="Proteomes" id="UP000006753">
    <property type="component" value="Unassembled WGS sequence"/>
</dbReference>
<protein>
    <submittedName>
        <fullName evidence="2">Uncharacterized protein</fullName>
    </submittedName>
</protein>
<dbReference type="EMBL" id="JH921430">
    <property type="protein sequence ID" value="EKD20104.1"/>
    <property type="molecule type" value="Genomic_DNA"/>
</dbReference>
<dbReference type="AlphaFoldDB" id="K1Y4N2"/>
<dbReference type="InParanoid" id="K1Y4N2"/>